<proteinExistence type="predicted"/>
<gene>
    <name evidence="1" type="ORF">GO594_22250</name>
</gene>
<dbReference type="EMBL" id="WTFN01000068">
    <property type="protein sequence ID" value="MWK58713.1"/>
    <property type="molecule type" value="Genomic_DNA"/>
</dbReference>
<organism evidence="1 2">
    <name type="scientific">Metapseudomonas otitidis</name>
    <dbReference type="NCBI Taxonomy" id="319939"/>
    <lineage>
        <taxon>Bacteria</taxon>
        <taxon>Pseudomonadati</taxon>
        <taxon>Pseudomonadota</taxon>
        <taxon>Gammaproteobacteria</taxon>
        <taxon>Pseudomonadales</taxon>
        <taxon>Pseudomonadaceae</taxon>
        <taxon>Metapseudomonas</taxon>
    </lineage>
</organism>
<comment type="caution">
    <text evidence="1">The sequence shown here is derived from an EMBL/GenBank/DDBJ whole genome shotgun (WGS) entry which is preliminary data.</text>
</comment>
<dbReference type="AlphaFoldDB" id="A0A7X3KX40"/>
<dbReference type="RefSeq" id="WP_160482053.1">
    <property type="nucleotide sequence ID" value="NZ_WTFN01000068.1"/>
</dbReference>
<dbReference type="Proteomes" id="UP000461288">
    <property type="component" value="Unassembled WGS sequence"/>
</dbReference>
<evidence type="ECO:0000313" key="2">
    <source>
        <dbReference type="Proteomes" id="UP000461288"/>
    </source>
</evidence>
<dbReference type="InterPro" id="IPR008767">
    <property type="entry name" value="Phage_SPP1_head-tail_adaptor"/>
</dbReference>
<dbReference type="Pfam" id="PF05521">
    <property type="entry name" value="Phage_HCP"/>
    <property type="match status" value="1"/>
</dbReference>
<dbReference type="Gene3D" id="2.40.10.270">
    <property type="entry name" value="Bacteriophage SPP1 head-tail adaptor protein"/>
    <property type="match status" value="1"/>
</dbReference>
<reference evidence="1 2" key="1">
    <citation type="submission" date="2019-12" db="EMBL/GenBank/DDBJ databases">
        <title>Draft genome sequence of Pseudomonas otitidis recovered from a chicken carcass.</title>
        <authorList>
            <person name="Vieira T.R."/>
            <person name="Oliviera E.F.C."/>
            <person name="Silva N.M.V."/>
            <person name="Sambrano G.E."/>
            <person name="Cibulski S.P."/>
            <person name="Cardoso M.R.I."/>
        </authorList>
    </citation>
    <scope>NUCLEOTIDE SEQUENCE [LARGE SCALE GENOMIC DNA]</scope>
    <source>
        <strain evidence="1 2">25_K</strain>
    </source>
</reference>
<dbReference type="InterPro" id="IPR038666">
    <property type="entry name" value="SSP1_head-tail_sf"/>
</dbReference>
<dbReference type="NCBIfam" id="TIGR01563">
    <property type="entry name" value="gp16_SPP1"/>
    <property type="match status" value="1"/>
</dbReference>
<name>A0A7X3KX40_9GAMM</name>
<protein>
    <submittedName>
        <fullName evidence="1">Phage head closure protein</fullName>
    </submittedName>
</protein>
<accession>A0A7X3KX40</accession>
<sequence length="111" mass="12182">MEAGRLRHRVAFQQLLDQQDPQSGDPVKAWVTVWDRVPAAIEPLSARDFIAAKAAQSEVSARITIRYRPGVSSSMRILHGTKVYAIAGVLPDPKSGREYLTLPVSEGVRDG</sequence>
<evidence type="ECO:0000313" key="1">
    <source>
        <dbReference type="EMBL" id="MWK58713.1"/>
    </source>
</evidence>